<sequence length="194" mass="22326">MVWRLNKFVKREKERHKLAPEQGPKICNTMDLYRLQADELVWELEVRGCKVGQNVEENRRLLRRVLTMRLSRSAEDFDPSEKLGICRTKLNKLLPDIKDFAEDNADNELKRIRSQLLHVKNRIGLLPPSDNAEGHQVHLLRVVEVALVAVIDAHKIATDTQDTERNNDESGMTSSDPVPSLIDLREPQIEKYAA</sequence>
<proteinExistence type="predicted"/>
<comment type="caution">
    <text evidence="2">The sequence shown here is derived from an EMBL/GenBank/DDBJ whole genome shotgun (WGS) entry which is preliminary data.</text>
</comment>
<reference evidence="2 3" key="1">
    <citation type="submission" date="2023-03" db="EMBL/GenBank/DDBJ databases">
        <title>Genome insight into feeding habits of ladybird beetles.</title>
        <authorList>
            <person name="Li H.-S."/>
            <person name="Huang Y.-H."/>
            <person name="Pang H."/>
        </authorList>
    </citation>
    <scope>NUCLEOTIDE SEQUENCE [LARGE SCALE GENOMIC DNA]</scope>
    <source>
        <strain evidence="2">SYSU_2023b</strain>
        <tissue evidence="2">Whole body</tissue>
    </source>
</reference>
<feature type="region of interest" description="Disordered" evidence="1">
    <location>
        <begin position="159"/>
        <end position="194"/>
    </location>
</feature>
<dbReference type="EMBL" id="JARQZJ010000120">
    <property type="protein sequence ID" value="KAK9887676.1"/>
    <property type="molecule type" value="Genomic_DNA"/>
</dbReference>
<protein>
    <submittedName>
        <fullName evidence="2">Uncharacterized protein</fullName>
    </submittedName>
</protein>
<feature type="compositionally biased region" description="Basic and acidic residues" evidence="1">
    <location>
        <begin position="183"/>
        <end position="194"/>
    </location>
</feature>
<feature type="compositionally biased region" description="Basic and acidic residues" evidence="1">
    <location>
        <begin position="159"/>
        <end position="168"/>
    </location>
</feature>
<evidence type="ECO:0000313" key="3">
    <source>
        <dbReference type="Proteomes" id="UP001431783"/>
    </source>
</evidence>
<accession>A0AAW1V3R6</accession>
<dbReference type="Proteomes" id="UP001431783">
    <property type="component" value="Unassembled WGS sequence"/>
</dbReference>
<organism evidence="2 3">
    <name type="scientific">Henosepilachna vigintioctopunctata</name>
    <dbReference type="NCBI Taxonomy" id="420089"/>
    <lineage>
        <taxon>Eukaryota</taxon>
        <taxon>Metazoa</taxon>
        <taxon>Ecdysozoa</taxon>
        <taxon>Arthropoda</taxon>
        <taxon>Hexapoda</taxon>
        <taxon>Insecta</taxon>
        <taxon>Pterygota</taxon>
        <taxon>Neoptera</taxon>
        <taxon>Endopterygota</taxon>
        <taxon>Coleoptera</taxon>
        <taxon>Polyphaga</taxon>
        <taxon>Cucujiformia</taxon>
        <taxon>Coccinelloidea</taxon>
        <taxon>Coccinellidae</taxon>
        <taxon>Epilachninae</taxon>
        <taxon>Epilachnini</taxon>
        <taxon>Henosepilachna</taxon>
    </lineage>
</organism>
<gene>
    <name evidence="2" type="ORF">WA026_023843</name>
</gene>
<evidence type="ECO:0000313" key="2">
    <source>
        <dbReference type="EMBL" id="KAK9887676.1"/>
    </source>
</evidence>
<name>A0AAW1V3R6_9CUCU</name>
<keyword evidence="3" id="KW-1185">Reference proteome</keyword>
<dbReference type="AlphaFoldDB" id="A0AAW1V3R6"/>
<evidence type="ECO:0000256" key="1">
    <source>
        <dbReference type="SAM" id="MobiDB-lite"/>
    </source>
</evidence>